<keyword evidence="7 11" id="KW-0479">Metal-binding</keyword>
<dbReference type="EMBL" id="MLAK01000123">
    <property type="protein sequence ID" value="OHT16287.1"/>
    <property type="molecule type" value="Genomic_DNA"/>
</dbReference>
<accession>A0A1J4KYH7</accession>
<evidence type="ECO:0000256" key="8">
    <source>
        <dbReference type="ARBA" id="ARBA00022801"/>
    </source>
</evidence>
<evidence type="ECO:0000256" key="10">
    <source>
        <dbReference type="ARBA" id="ARBA00023049"/>
    </source>
</evidence>
<evidence type="ECO:0000313" key="12">
    <source>
        <dbReference type="EMBL" id="OHT16287.1"/>
    </source>
</evidence>
<name>A0A1J4KYH7_9EUKA</name>
<keyword evidence="5 11" id="KW-0031">Aminopeptidase</keyword>
<dbReference type="GO" id="GO:0008237">
    <property type="term" value="F:metallopeptidase activity"/>
    <property type="evidence" value="ECO:0007669"/>
    <property type="project" value="UniProtKB-KW"/>
</dbReference>
<protein>
    <recommendedName>
        <fullName evidence="4">aspartyl aminopeptidase</fullName>
        <ecNumber evidence="4">3.4.11.21</ecNumber>
    </recommendedName>
</protein>
<organism evidence="12 13">
    <name type="scientific">Tritrichomonas foetus</name>
    <dbReference type="NCBI Taxonomy" id="1144522"/>
    <lineage>
        <taxon>Eukaryota</taxon>
        <taxon>Metamonada</taxon>
        <taxon>Parabasalia</taxon>
        <taxon>Tritrichomonadida</taxon>
        <taxon>Tritrichomonadidae</taxon>
        <taxon>Tritrichomonas</taxon>
    </lineage>
</organism>
<evidence type="ECO:0000256" key="7">
    <source>
        <dbReference type="ARBA" id="ARBA00022723"/>
    </source>
</evidence>
<dbReference type="PANTHER" id="PTHR28570:SF3">
    <property type="entry name" value="ASPARTYL AMINOPEPTIDASE"/>
    <property type="match status" value="1"/>
</dbReference>
<dbReference type="GO" id="GO:0005737">
    <property type="term" value="C:cytoplasm"/>
    <property type="evidence" value="ECO:0007669"/>
    <property type="project" value="UniProtKB-ARBA"/>
</dbReference>
<dbReference type="EC" id="3.4.11.21" evidence="4"/>
<dbReference type="Pfam" id="PF02127">
    <property type="entry name" value="Peptidase_M18"/>
    <property type="match status" value="1"/>
</dbReference>
<keyword evidence="8 11" id="KW-0378">Hydrolase</keyword>
<evidence type="ECO:0000256" key="6">
    <source>
        <dbReference type="ARBA" id="ARBA00022670"/>
    </source>
</evidence>
<gene>
    <name evidence="12" type="ORF">TRFO_13295</name>
</gene>
<evidence type="ECO:0000256" key="9">
    <source>
        <dbReference type="ARBA" id="ARBA00022833"/>
    </source>
</evidence>
<dbReference type="Gene3D" id="2.30.250.10">
    <property type="entry name" value="Aminopeptidase i, Domain 2"/>
    <property type="match status" value="1"/>
</dbReference>
<dbReference type="PRINTS" id="PR00932">
    <property type="entry name" value="AMINO1PTASE"/>
</dbReference>
<keyword evidence="10 11" id="KW-0482">Metalloprotease</keyword>
<dbReference type="GO" id="GO:0004177">
    <property type="term" value="F:aminopeptidase activity"/>
    <property type="evidence" value="ECO:0007669"/>
    <property type="project" value="UniProtKB-KW"/>
</dbReference>
<dbReference type="SUPFAM" id="SSF53187">
    <property type="entry name" value="Zn-dependent exopeptidases"/>
    <property type="match status" value="1"/>
</dbReference>
<dbReference type="Proteomes" id="UP000179807">
    <property type="component" value="Unassembled WGS sequence"/>
</dbReference>
<proteinExistence type="inferred from homology"/>
<dbReference type="SUPFAM" id="SSF101821">
    <property type="entry name" value="Aminopeptidase/glucanase lid domain"/>
    <property type="match status" value="1"/>
</dbReference>
<dbReference type="PANTHER" id="PTHR28570">
    <property type="entry name" value="ASPARTYL AMINOPEPTIDASE"/>
    <property type="match status" value="1"/>
</dbReference>
<evidence type="ECO:0000256" key="11">
    <source>
        <dbReference type="RuleBase" id="RU004386"/>
    </source>
</evidence>
<dbReference type="AlphaFoldDB" id="A0A1J4KYH7"/>
<dbReference type="RefSeq" id="XP_068369423.1">
    <property type="nucleotide sequence ID" value="XM_068497159.1"/>
</dbReference>
<dbReference type="VEuPathDB" id="TrichDB:TRFO_13295"/>
<evidence type="ECO:0000256" key="3">
    <source>
        <dbReference type="ARBA" id="ARBA00008290"/>
    </source>
</evidence>
<comment type="cofactor">
    <cofactor evidence="2">
        <name>Zn(2+)</name>
        <dbReference type="ChEBI" id="CHEBI:29105"/>
    </cofactor>
</comment>
<comment type="catalytic activity">
    <reaction evidence="1">
        <text>Release of an N-terminal aspartate or glutamate from a peptide, with a preference for aspartate.</text>
        <dbReference type="EC" id="3.4.11.21"/>
    </reaction>
</comment>
<sequence length="433" mass="47732">MSKINSNSYKNPFLYVQKARKILAKAGYVEFFESDPNWDTSSVNKFFVVRNDRSIIAINKKDTSSALIVSSHNDSPCLKLKPNTKLNRFGYDQVRVAPYGSANPANWMDRELLYAGQVISTRKNENSDNSNNTAEKHIFVTETATTVVPMLAKHLSLNAETYNNELNIHPITNTQNLENDSLNEKHSGQLLKDLASVAGCDVEDIIDFDVALIPAEPTRRIGVSKDMVTGYGLDVLIGSLNALNAFVRAKDPQTGMNVLAIFDNFQITCLTRAGSKGDFLPAVMERIGFTSTSWANSSLLVLENLSAKNPNMPSTENDPFPARTTCSPQTGIYVHAEMCRSSMANLDMRSKLNLLASNAKVSINPIPRPATSYFSIAQDIESRVNVESAIIGIPIIGLGAPRELAFSEDIADMSRFISQFYDGYRLLPSIVNV</sequence>
<dbReference type="InterPro" id="IPR023358">
    <property type="entry name" value="Peptidase_M18_dom2"/>
</dbReference>
<dbReference type="GeneID" id="94831863"/>
<comment type="similarity">
    <text evidence="3 11">Belongs to the peptidase M18 family.</text>
</comment>
<dbReference type="InterPro" id="IPR001948">
    <property type="entry name" value="Peptidase_M18"/>
</dbReference>
<dbReference type="GO" id="GO:0006508">
    <property type="term" value="P:proteolysis"/>
    <property type="evidence" value="ECO:0007669"/>
    <property type="project" value="UniProtKB-KW"/>
</dbReference>
<keyword evidence="9 11" id="KW-0862">Zinc</keyword>
<dbReference type="OrthoDB" id="9880441at2759"/>
<keyword evidence="6 11" id="KW-0645">Protease</keyword>
<evidence type="ECO:0000313" key="13">
    <source>
        <dbReference type="Proteomes" id="UP000179807"/>
    </source>
</evidence>
<evidence type="ECO:0000256" key="2">
    <source>
        <dbReference type="ARBA" id="ARBA00001947"/>
    </source>
</evidence>
<evidence type="ECO:0000256" key="4">
    <source>
        <dbReference type="ARBA" id="ARBA00011965"/>
    </source>
</evidence>
<evidence type="ECO:0000256" key="1">
    <source>
        <dbReference type="ARBA" id="ARBA00001335"/>
    </source>
</evidence>
<dbReference type="Gene3D" id="3.40.630.10">
    <property type="entry name" value="Zn peptidases"/>
    <property type="match status" value="1"/>
</dbReference>
<reference evidence="12" key="1">
    <citation type="submission" date="2016-10" db="EMBL/GenBank/DDBJ databases">
        <authorList>
            <person name="Benchimol M."/>
            <person name="Almeida L.G."/>
            <person name="Vasconcelos A.T."/>
            <person name="Perreira-Neves A."/>
            <person name="Rosa I.A."/>
            <person name="Tasca T."/>
            <person name="Bogo M.R."/>
            <person name="de Souza W."/>
        </authorList>
    </citation>
    <scope>NUCLEOTIDE SEQUENCE [LARGE SCALE GENOMIC DNA]</scope>
    <source>
        <strain evidence="12">K</strain>
    </source>
</reference>
<comment type="caution">
    <text evidence="12">The sequence shown here is derived from an EMBL/GenBank/DDBJ whole genome shotgun (WGS) entry which is preliminary data.</text>
</comment>
<keyword evidence="13" id="KW-1185">Reference proteome</keyword>
<dbReference type="GO" id="GO:0008270">
    <property type="term" value="F:zinc ion binding"/>
    <property type="evidence" value="ECO:0007669"/>
    <property type="project" value="InterPro"/>
</dbReference>
<evidence type="ECO:0000256" key="5">
    <source>
        <dbReference type="ARBA" id="ARBA00022438"/>
    </source>
</evidence>